<keyword evidence="2" id="KW-0472">Membrane</keyword>
<keyword evidence="2" id="KW-0812">Transmembrane</keyword>
<evidence type="ECO:0000313" key="4">
    <source>
        <dbReference type="Proteomes" id="UP000799291"/>
    </source>
</evidence>
<protein>
    <submittedName>
        <fullName evidence="3">Uncharacterized protein</fullName>
    </submittedName>
</protein>
<feature type="compositionally biased region" description="Acidic residues" evidence="1">
    <location>
        <begin position="117"/>
        <end position="130"/>
    </location>
</feature>
<accession>A0A6G1IL80</accession>
<dbReference type="AlphaFoldDB" id="A0A6G1IL80"/>
<feature type="transmembrane region" description="Helical" evidence="2">
    <location>
        <begin position="20"/>
        <end position="39"/>
    </location>
</feature>
<name>A0A6G1IL80_9PLEO</name>
<dbReference type="Proteomes" id="UP000799291">
    <property type="component" value="Unassembled WGS sequence"/>
</dbReference>
<evidence type="ECO:0000256" key="1">
    <source>
        <dbReference type="SAM" id="MobiDB-lite"/>
    </source>
</evidence>
<evidence type="ECO:0000313" key="3">
    <source>
        <dbReference type="EMBL" id="KAF2678753.1"/>
    </source>
</evidence>
<keyword evidence="4" id="KW-1185">Reference proteome</keyword>
<evidence type="ECO:0000256" key="2">
    <source>
        <dbReference type="SAM" id="Phobius"/>
    </source>
</evidence>
<organism evidence="3 4">
    <name type="scientific">Lentithecium fluviatile CBS 122367</name>
    <dbReference type="NCBI Taxonomy" id="1168545"/>
    <lineage>
        <taxon>Eukaryota</taxon>
        <taxon>Fungi</taxon>
        <taxon>Dikarya</taxon>
        <taxon>Ascomycota</taxon>
        <taxon>Pezizomycotina</taxon>
        <taxon>Dothideomycetes</taxon>
        <taxon>Pleosporomycetidae</taxon>
        <taxon>Pleosporales</taxon>
        <taxon>Massarineae</taxon>
        <taxon>Lentitheciaceae</taxon>
        <taxon>Lentithecium</taxon>
    </lineage>
</organism>
<sequence length="139" mass="15708">MTLQDPCDACPCTDKNIMTALIALGAALFARILIFYIMWRWGNRNRNSDGNYEDPDADERPHLRPDPSRKHRVALSEVHPSRRKTRMQFRRDRDNFGKNFGRGGKGEGRQSCGNANESEDGLEAGQDGEEETVRRVGGT</sequence>
<proteinExistence type="predicted"/>
<feature type="region of interest" description="Disordered" evidence="1">
    <location>
        <begin position="45"/>
        <end position="139"/>
    </location>
</feature>
<feature type="compositionally biased region" description="Basic and acidic residues" evidence="1">
    <location>
        <begin position="58"/>
        <end position="68"/>
    </location>
</feature>
<dbReference type="EMBL" id="MU005609">
    <property type="protein sequence ID" value="KAF2678753.1"/>
    <property type="molecule type" value="Genomic_DNA"/>
</dbReference>
<reference evidence="3" key="1">
    <citation type="journal article" date="2020" name="Stud. Mycol.">
        <title>101 Dothideomycetes genomes: a test case for predicting lifestyles and emergence of pathogens.</title>
        <authorList>
            <person name="Haridas S."/>
            <person name="Albert R."/>
            <person name="Binder M."/>
            <person name="Bloem J."/>
            <person name="Labutti K."/>
            <person name="Salamov A."/>
            <person name="Andreopoulos B."/>
            <person name="Baker S."/>
            <person name="Barry K."/>
            <person name="Bills G."/>
            <person name="Bluhm B."/>
            <person name="Cannon C."/>
            <person name="Castanera R."/>
            <person name="Culley D."/>
            <person name="Daum C."/>
            <person name="Ezra D."/>
            <person name="Gonzalez J."/>
            <person name="Henrissat B."/>
            <person name="Kuo A."/>
            <person name="Liang C."/>
            <person name="Lipzen A."/>
            <person name="Lutzoni F."/>
            <person name="Magnuson J."/>
            <person name="Mondo S."/>
            <person name="Nolan M."/>
            <person name="Ohm R."/>
            <person name="Pangilinan J."/>
            <person name="Park H.-J."/>
            <person name="Ramirez L."/>
            <person name="Alfaro M."/>
            <person name="Sun H."/>
            <person name="Tritt A."/>
            <person name="Yoshinaga Y."/>
            <person name="Zwiers L.-H."/>
            <person name="Turgeon B."/>
            <person name="Goodwin S."/>
            <person name="Spatafora J."/>
            <person name="Crous P."/>
            <person name="Grigoriev I."/>
        </authorList>
    </citation>
    <scope>NUCLEOTIDE SEQUENCE</scope>
    <source>
        <strain evidence="3">CBS 122367</strain>
    </source>
</reference>
<keyword evidence="2" id="KW-1133">Transmembrane helix</keyword>
<gene>
    <name evidence="3" type="ORF">K458DRAFT_408648</name>
</gene>